<gene>
    <name evidence="16" type="primary">LOC107268082</name>
</gene>
<evidence type="ECO:0000256" key="13">
    <source>
        <dbReference type="ARBA" id="ARBA00060144"/>
    </source>
</evidence>
<keyword evidence="15" id="KW-1185">Reference proteome</keyword>
<evidence type="ECO:0000256" key="6">
    <source>
        <dbReference type="ARBA" id="ARBA00023128"/>
    </source>
</evidence>
<dbReference type="GO" id="GO:1990904">
    <property type="term" value="C:ribonucleoprotein complex"/>
    <property type="evidence" value="ECO:0007669"/>
    <property type="project" value="UniProtKB-KW"/>
</dbReference>
<feature type="region of interest" description="Disordered" evidence="14">
    <location>
        <begin position="220"/>
        <end position="276"/>
    </location>
</feature>
<evidence type="ECO:0000256" key="10">
    <source>
        <dbReference type="ARBA" id="ARBA00030700"/>
    </source>
</evidence>
<keyword evidence="4" id="KW-0689">Ribosomal protein</keyword>
<comment type="function">
    <text evidence="13">Acts as a negative regulator of G1 to S cell cycle phase progression by inhibiting cyclin-dependent kinases. Inhibitory effects are additive with GADD45 proteins but also occur in the absence of GADD45 proteins. Acts as a repressor of the orphan nuclear receptor NR4A1 by inhibiting AB domain-mediated transcriptional activity. May be involved in the hormone-mediated regulation of NR4A1 transcriptional activity. May play a role in mitochondrial protein synthesis.</text>
</comment>
<evidence type="ECO:0000256" key="14">
    <source>
        <dbReference type="SAM" id="MobiDB-lite"/>
    </source>
</evidence>
<evidence type="ECO:0000256" key="5">
    <source>
        <dbReference type="ARBA" id="ARBA00023054"/>
    </source>
</evidence>
<keyword evidence="7" id="KW-0539">Nucleus</keyword>
<dbReference type="CTD" id="40395"/>
<keyword evidence="8" id="KW-0687">Ribonucleoprotein</keyword>
<evidence type="ECO:0000256" key="8">
    <source>
        <dbReference type="ARBA" id="ARBA00023274"/>
    </source>
</evidence>
<dbReference type="GO" id="GO:0005840">
    <property type="term" value="C:ribosome"/>
    <property type="evidence" value="ECO:0007669"/>
    <property type="project" value="UniProtKB-KW"/>
</dbReference>
<accession>A0AAJ7BW92</accession>
<evidence type="ECO:0000256" key="4">
    <source>
        <dbReference type="ARBA" id="ARBA00022980"/>
    </source>
</evidence>
<feature type="compositionally biased region" description="Basic and acidic residues" evidence="14">
    <location>
        <begin position="220"/>
        <end position="230"/>
    </location>
</feature>
<dbReference type="KEGG" id="ccin:107268082"/>
<evidence type="ECO:0000256" key="1">
    <source>
        <dbReference type="ARBA" id="ARBA00004123"/>
    </source>
</evidence>
<organism evidence="15 16">
    <name type="scientific">Cephus cinctus</name>
    <name type="common">Wheat stem sawfly</name>
    <dbReference type="NCBI Taxonomy" id="211228"/>
    <lineage>
        <taxon>Eukaryota</taxon>
        <taxon>Metazoa</taxon>
        <taxon>Ecdysozoa</taxon>
        <taxon>Arthropoda</taxon>
        <taxon>Hexapoda</taxon>
        <taxon>Insecta</taxon>
        <taxon>Pterygota</taxon>
        <taxon>Neoptera</taxon>
        <taxon>Endopterygota</taxon>
        <taxon>Hymenoptera</taxon>
        <taxon>Cephoidea</taxon>
        <taxon>Cephidae</taxon>
        <taxon>Cephus</taxon>
    </lineage>
</organism>
<dbReference type="InterPro" id="IPR043035">
    <property type="entry name" value="Ribosomal_mL64_sf"/>
</dbReference>
<dbReference type="Pfam" id="PF10147">
    <property type="entry name" value="CR6_interact"/>
    <property type="match status" value="1"/>
</dbReference>
<keyword evidence="6" id="KW-0496">Mitochondrion</keyword>
<comment type="subcellular location">
    <subcellularLocation>
        <location evidence="2">Mitochondrion</location>
    </subcellularLocation>
    <subcellularLocation>
        <location evidence="1">Nucleus</location>
    </subcellularLocation>
</comment>
<evidence type="ECO:0000313" key="16">
    <source>
        <dbReference type="RefSeq" id="XP_015595953.1"/>
    </source>
</evidence>
<dbReference type="GeneID" id="107268082"/>
<evidence type="ECO:0000256" key="7">
    <source>
        <dbReference type="ARBA" id="ARBA00023242"/>
    </source>
</evidence>
<name>A0AAJ7BW92_CEPCN</name>
<dbReference type="RefSeq" id="XP_015595953.1">
    <property type="nucleotide sequence ID" value="XM_015740467.2"/>
</dbReference>
<keyword evidence="9" id="KW-0131">Cell cycle</keyword>
<dbReference type="PANTHER" id="PTHR31761">
    <property type="entry name" value="GROWTH ARREST AND DNA DAMAGE-INDUCIBLE PROTEINS-INTERACTING PROTEIN 1 GADD45GIP1"/>
    <property type="match status" value="1"/>
</dbReference>
<evidence type="ECO:0000256" key="12">
    <source>
        <dbReference type="ARBA" id="ARBA00035485"/>
    </source>
</evidence>
<protein>
    <recommendedName>
        <fullName evidence="11">Large ribosomal subunit protein mL64</fullName>
    </recommendedName>
    <alternativeName>
        <fullName evidence="10">39S ribosomal protein L59, mitochondrial</fullName>
    </alternativeName>
    <alternativeName>
        <fullName evidence="12">Growth arrest and DNA damage-inducible proteins-interacting protein 1</fullName>
    </alternativeName>
</protein>
<keyword evidence="5" id="KW-0175">Coiled coil</keyword>
<dbReference type="Gene3D" id="6.10.280.120">
    <property type="entry name" value="Growth arrest and DNA-damage-inducible proteins-interacting protein 1"/>
    <property type="match status" value="1"/>
</dbReference>
<dbReference type="GO" id="GO:0005739">
    <property type="term" value="C:mitochondrion"/>
    <property type="evidence" value="ECO:0007669"/>
    <property type="project" value="UniProtKB-SubCell"/>
</dbReference>
<comment type="similarity">
    <text evidence="3">Belongs to the mitochondrion-specific ribosomal protein mL64 family.</text>
</comment>
<evidence type="ECO:0000256" key="3">
    <source>
        <dbReference type="ARBA" id="ARBA00005421"/>
    </source>
</evidence>
<dbReference type="InterPro" id="IPR018472">
    <property type="entry name" value="Ribosomal_mL64"/>
</dbReference>
<evidence type="ECO:0000256" key="2">
    <source>
        <dbReference type="ARBA" id="ARBA00004173"/>
    </source>
</evidence>
<dbReference type="PANTHER" id="PTHR31761:SF1">
    <property type="entry name" value="LARGE RIBOSOMAL SUBUNIT PROTEIN ML64"/>
    <property type="match status" value="1"/>
</dbReference>
<evidence type="ECO:0000256" key="11">
    <source>
        <dbReference type="ARBA" id="ARBA00035184"/>
    </source>
</evidence>
<evidence type="ECO:0000313" key="15">
    <source>
        <dbReference type="Proteomes" id="UP000694920"/>
    </source>
</evidence>
<dbReference type="AlphaFoldDB" id="A0AAJ7BW92"/>
<reference evidence="16" key="1">
    <citation type="submission" date="2025-08" db="UniProtKB">
        <authorList>
            <consortium name="RefSeq"/>
        </authorList>
    </citation>
    <scope>IDENTIFICATION</scope>
</reference>
<evidence type="ECO:0000256" key="9">
    <source>
        <dbReference type="ARBA" id="ARBA00023306"/>
    </source>
</evidence>
<dbReference type="GO" id="GO:0005634">
    <property type="term" value="C:nucleus"/>
    <property type="evidence" value="ECO:0007669"/>
    <property type="project" value="UniProtKB-SubCell"/>
</dbReference>
<sequence>MSLRALCYRNDSVRLRVQSTLTTRFFATAAKENDGQVIDLTSLDEKPIYDEDEKINEEVERKRNKSRLQSGHRNMLFDKPPSHDITDWYHDRLKYKRRLLGRYGLENIDTTAGVAWPTPNELYVLKEYERVAYPETIQETWKTIAEKHKKEAEAIKLREQDIAKKLSKLKDWTAELKNKLAKKEADALMAKERKERLIEEVRRHFGFKIDPRDVRFKEMLEKKEKEDKKKQKDIKKKERAAKYMAKLMADNTKGPNADQKKVQESVTPSETPKLAE</sequence>
<proteinExistence type="inferred from homology"/>
<dbReference type="Proteomes" id="UP000694920">
    <property type="component" value="Unplaced"/>
</dbReference>